<dbReference type="InterPro" id="IPR050327">
    <property type="entry name" value="Proton-linked_MCT"/>
</dbReference>
<dbReference type="PANTHER" id="PTHR11360">
    <property type="entry name" value="MONOCARBOXYLATE TRANSPORTER"/>
    <property type="match status" value="1"/>
</dbReference>
<protein>
    <submittedName>
        <fullName evidence="4">Monocarboxylate transporter 9</fullName>
    </submittedName>
</protein>
<dbReference type="InterPro" id="IPR020846">
    <property type="entry name" value="MFS_dom"/>
</dbReference>
<accession>A0A210QFM8</accession>
<keyword evidence="5" id="KW-1185">Reference proteome</keyword>
<dbReference type="GO" id="GO:0016020">
    <property type="term" value="C:membrane"/>
    <property type="evidence" value="ECO:0007669"/>
    <property type="project" value="UniProtKB-SubCell"/>
</dbReference>
<comment type="subcellular location">
    <subcellularLocation>
        <location evidence="1">Membrane</location>
        <topology evidence="1">Multi-pass membrane protein</topology>
    </subcellularLocation>
</comment>
<proteinExistence type="predicted"/>
<evidence type="ECO:0000313" key="5">
    <source>
        <dbReference type="Proteomes" id="UP000242188"/>
    </source>
</evidence>
<feature type="transmembrane region" description="Helical" evidence="2">
    <location>
        <begin position="463"/>
        <end position="485"/>
    </location>
</feature>
<feature type="transmembrane region" description="Helical" evidence="2">
    <location>
        <begin position="430"/>
        <end position="451"/>
    </location>
</feature>
<feature type="transmembrane region" description="Helical" evidence="2">
    <location>
        <begin position="148"/>
        <end position="168"/>
    </location>
</feature>
<evidence type="ECO:0000259" key="3">
    <source>
        <dbReference type="PROSITE" id="PS50850"/>
    </source>
</evidence>
<dbReference type="InterPro" id="IPR011701">
    <property type="entry name" value="MFS"/>
</dbReference>
<feature type="transmembrane region" description="Helical" evidence="2">
    <location>
        <begin position="123"/>
        <end position="142"/>
    </location>
</feature>
<sequence>MESIESTGPSAKQCDTENGALLLRTVSHQEMEIHEDVENIEFEQELSAPDGGWGWLVVFGSLMIHIILFGIEKSSGILLKKFKEKFHESSSATAWVATLPAGLRLMFAPICSMLINKYQFRPAVIAGAVLMSVSLLLTAFSTNLTLTFGSFAIIGGIGACLVYTPSVVIVGRYFNMRRGLAVGIATSSFGSFLFPTLIEFLFDYFGFVGAFLMLAGIALNMMVFGSVFRPLKLLEPPKSKTICLNDKETLSSCVVKEDKTGGLTPPLLLRRHSSSSYFCSKTCTSLCNYKGNLIGILGNYRFTSFCIAILMFSIAFHSAYAFIPLYAVHIGIDDRQSTYIIAVTILADGIGRIGIGAVLDIRCIKQYRIMLYSLTLILVGVVSITIPSARTLTQLGIVCSLYGILMGGVISQKSVIVVDILGVKKLANAFGILSFFQGIGVFIGPPVSGLLRDMKGDYSDGFYFGGGATVTGAFIFTIANIIHILKTKHFNST</sequence>
<organism evidence="4 5">
    <name type="scientific">Mizuhopecten yessoensis</name>
    <name type="common">Japanese scallop</name>
    <name type="synonym">Patinopecten yessoensis</name>
    <dbReference type="NCBI Taxonomy" id="6573"/>
    <lineage>
        <taxon>Eukaryota</taxon>
        <taxon>Metazoa</taxon>
        <taxon>Spiralia</taxon>
        <taxon>Lophotrochozoa</taxon>
        <taxon>Mollusca</taxon>
        <taxon>Bivalvia</taxon>
        <taxon>Autobranchia</taxon>
        <taxon>Pteriomorphia</taxon>
        <taxon>Pectinida</taxon>
        <taxon>Pectinoidea</taxon>
        <taxon>Pectinidae</taxon>
        <taxon>Mizuhopecten</taxon>
    </lineage>
</organism>
<dbReference type="PANTHER" id="PTHR11360:SF306">
    <property type="entry name" value="RE01051P"/>
    <property type="match status" value="1"/>
</dbReference>
<name>A0A210QFM8_MIZYE</name>
<feature type="transmembrane region" description="Helical" evidence="2">
    <location>
        <begin position="305"/>
        <end position="327"/>
    </location>
</feature>
<dbReference type="GO" id="GO:0008028">
    <property type="term" value="F:monocarboxylic acid transmembrane transporter activity"/>
    <property type="evidence" value="ECO:0007669"/>
    <property type="project" value="TreeGrafter"/>
</dbReference>
<feature type="transmembrane region" description="Helical" evidence="2">
    <location>
        <begin position="180"/>
        <end position="198"/>
    </location>
</feature>
<dbReference type="Pfam" id="PF07690">
    <property type="entry name" value="MFS_1"/>
    <property type="match status" value="1"/>
</dbReference>
<feature type="transmembrane region" description="Helical" evidence="2">
    <location>
        <begin position="339"/>
        <end position="359"/>
    </location>
</feature>
<dbReference type="PROSITE" id="PS50850">
    <property type="entry name" value="MFS"/>
    <property type="match status" value="1"/>
</dbReference>
<dbReference type="OrthoDB" id="6286464at2759"/>
<feature type="transmembrane region" description="Helical" evidence="2">
    <location>
        <begin position="395"/>
        <end position="418"/>
    </location>
</feature>
<dbReference type="CDD" id="cd17352">
    <property type="entry name" value="MFS_MCT_SLC16"/>
    <property type="match status" value="1"/>
</dbReference>
<keyword evidence="2" id="KW-0812">Transmembrane</keyword>
<feature type="domain" description="Major facilitator superfamily (MFS) profile" evidence="3">
    <location>
        <begin position="53"/>
        <end position="491"/>
    </location>
</feature>
<reference evidence="4 5" key="1">
    <citation type="journal article" date="2017" name="Nat. Ecol. Evol.">
        <title>Scallop genome provides insights into evolution of bilaterian karyotype and development.</title>
        <authorList>
            <person name="Wang S."/>
            <person name="Zhang J."/>
            <person name="Jiao W."/>
            <person name="Li J."/>
            <person name="Xun X."/>
            <person name="Sun Y."/>
            <person name="Guo X."/>
            <person name="Huan P."/>
            <person name="Dong B."/>
            <person name="Zhang L."/>
            <person name="Hu X."/>
            <person name="Sun X."/>
            <person name="Wang J."/>
            <person name="Zhao C."/>
            <person name="Wang Y."/>
            <person name="Wang D."/>
            <person name="Huang X."/>
            <person name="Wang R."/>
            <person name="Lv J."/>
            <person name="Li Y."/>
            <person name="Zhang Z."/>
            <person name="Liu B."/>
            <person name="Lu W."/>
            <person name="Hui Y."/>
            <person name="Liang J."/>
            <person name="Zhou Z."/>
            <person name="Hou R."/>
            <person name="Li X."/>
            <person name="Liu Y."/>
            <person name="Li H."/>
            <person name="Ning X."/>
            <person name="Lin Y."/>
            <person name="Zhao L."/>
            <person name="Xing Q."/>
            <person name="Dou J."/>
            <person name="Li Y."/>
            <person name="Mao J."/>
            <person name="Guo H."/>
            <person name="Dou H."/>
            <person name="Li T."/>
            <person name="Mu C."/>
            <person name="Jiang W."/>
            <person name="Fu Q."/>
            <person name="Fu X."/>
            <person name="Miao Y."/>
            <person name="Liu J."/>
            <person name="Yu Q."/>
            <person name="Li R."/>
            <person name="Liao H."/>
            <person name="Li X."/>
            <person name="Kong Y."/>
            <person name="Jiang Z."/>
            <person name="Chourrout D."/>
            <person name="Li R."/>
            <person name="Bao Z."/>
        </authorList>
    </citation>
    <scope>NUCLEOTIDE SEQUENCE [LARGE SCALE GENOMIC DNA]</scope>
    <source>
        <strain evidence="4 5">PY_sf001</strain>
    </source>
</reference>
<keyword evidence="2" id="KW-1133">Transmembrane helix</keyword>
<dbReference type="Gene3D" id="1.20.1250.20">
    <property type="entry name" value="MFS general substrate transporter like domains"/>
    <property type="match status" value="1"/>
</dbReference>
<feature type="transmembrane region" description="Helical" evidence="2">
    <location>
        <begin position="52"/>
        <end position="71"/>
    </location>
</feature>
<dbReference type="Proteomes" id="UP000242188">
    <property type="component" value="Unassembled WGS sequence"/>
</dbReference>
<gene>
    <name evidence="4" type="ORF">KP79_PYT07577</name>
</gene>
<evidence type="ECO:0000256" key="1">
    <source>
        <dbReference type="ARBA" id="ARBA00004141"/>
    </source>
</evidence>
<feature type="transmembrane region" description="Helical" evidence="2">
    <location>
        <begin position="204"/>
        <end position="228"/>
    </location>
</feature>
<dbReference type="InterPro" id="IPR036259">
    <property type="entry name" value="MFS_trans_sf"/>
</dbReference>
<dbReference type="SUPFAM" id="SSF103473">
    <property type="entry name" value="MFS general substrate transporter"/>
    <property type="match status" value="1"/>
</dbReference>
<dbReference type="AlphaFoldDB" id="A0A210QFM8"/>
<dbReference type="EMBL" id="NEDP02003873">
    <property type="protein sequence ID" value="OWF47509.1"/>
    <property type="molecule type" value="Genomic_DNA"/>
</dbReference>
<evidence type="ECO:0000256" key="2">
    <source>
        <dbReference type="SAM" id="Phobius"/>
    </source>
</evidence>
<evidence type="ECO:0000313" key="4">
    <source>
        <dbReference type="EMBL" id="OWF47509.1"/>
    </source>
</evidence>
<comment type="caution">
    <text evidence="4">The sequence shown here is derived from an EMBL/GenBank/DDBJ whole genome shotgun (WGS) entry which is preliminary data.</text>
</comment>
<feature type="transmembrane region" description="Helical" evidence="2">
    <location>
        <begin position="371"/>
        <end position="389"/>
    </location>
</feature>
<keyword evidence="2" id="KW-0472">Membrane</keyword>